<evidence type="ECO:0000313" key="3">
    <source>
        <dbReference type="Proteomes" id="UP000827092"/>
    </source>
</evidence>
<dbReference type="Proteomes" id="UP000827092">
    <property type="component" value="Unassembled WGS sequence"/>
</dbReference>
<name>A0AAV6UYS4_9ARAC</name>
<reference evidence="2 3" key="1">
    <citation type="journal article" date="2022" name="Nat. Ecol. Evol.">
        <title>A masculinizing supergene underlies an exaggerated male reproductive morph in a spider.</title>
        <authorList>
            <person name="Hendrickx F."/>
            <person name="De Corte Z."/>
            <person name="Sonet G."/>
            <person name="Van Belleghem S.M."/>
            <person name="Kostlbacher S."/>
            <person name="Vangestel C."/>
        </authorList>
    </citation>
    <scope>NUCLEOTIDE SEQUENCE [LARGE SCALE GENOMIC DNA]</scope>
    <source>
        <strain evidence="2">W744_W776</strain>
    </source>
</reference>
<keyword evidence="3" id="KW-1185">Reference proteome</keyword>
<comment type="caution">
    <text evidence="2">The sequence shown here is derived from an EMBL/GenBank/DDBJ whole genome shotgun (WGS) entry which is preliminary data.</text>
</comment>
<organism evidence="2 3">
    <name type="scientific">Oedothorax gibbosus</name>
    <dbReference type="NCBI Taxonomy" id="931172"/>
    <lineage>
        <taxon>Eukaryota</taxon>
        <taxon>Metazoa</taxon>
        <taxon>Ecdysozoa</taxon>
        <taxon>Arthropoda</taxon>
        <taxon>Chelicerata</taxon>
        <taxon>Arachnida</taxon>
        <taxon>Araneae</taxon>
        <taxon>Araneomorphae</taxon>
        <taxon>Entelegynae</taxon>
        <taxon>Araneoidea</taxon>
        <taxon>Linyphiidae</taxon>
        <taxon>Erigoninae</taxon>
        <taxon>Oedothorax</taxon>
    </lineage>
</organism>
<protein>
    <submittedName>
        <fullName evidence="2">Uncharacterized protein</fullName>
    </submittedName>
</protein>
<feature type="transmembrane region" description="Helical" evidence="1">
    <location>
        <begin position="25"/>
        <end position="48"/>
    </location>
</feature>
<sequence>MVNLNADSPQMSSSGMGYSENISEAAFVLIAVGSIFVILCAALIVYGLRRRRTASPTRIPSMAEKGIFQSTDFMHSLGTWDINHPIDEVLENRKRPTWNLERFENYRHEPSQG</sequence>
<evidence type="ECO:0000313" key="2">
    <source>
        <dbReference type="EMBL" id="KAG8188988.1"/>
    </source>
</evidence>
<accession>A0AAV6UYS4</accession>
<dbReference type="EMBL" id="JAFNEN010000225">
    <property type="protein sequence ID" value="KAG8188988.1"/>
    <property type="molecule type" value="Genomic_DNA"/>
</dbReference>
<keyword evidence="1" id="KW-0472">Membrane</keyword>
<proteinExistence type="predicted"/>
<keyword evidence="1" id="KW-0812">Transmembrane</keyword>
<keyword evidence="1" id="KW-1133">Transmembrane helix</keyword>
<dbReference type="AlphaFoldDB" id="A0AAV6UYS4"/>
<evidence type="ECO:0000256" key="1">
    <source>
        <dbReference type="SAM" id="Phobius"/>
    </source>
</evidence>
<gene>
    <name evidence="2" type="ORF">JTE90_010076</name>
</gene>